<dbReference type="GeneID" id="108252545"/>
<sequence>MKTNKKVNKTCNTDTPYLDLFPDKVVMKISIVFMLICIAITTTSASPLFNNWQESVDLDRWSNPSSSFNKLNKVKGNNKLNAQFDVLNRKTRDIHSSPHLKPGKKIEKSPVHEQKLHPHKEKILTEADLPIKPIGIKSDFIKRIFIHDGPPPPFATNKPEDNISNYKKQFNIYEGSTPFFVTDNSIITDTNMKPEELQTKANKRIPTNLSSFRKSERQPHKKTITQKPAQKSTHFHRAGLSKHNNIKTSNKRNPAQKSANFQRVNDKWKRYRWTRHPDLDSQYSQTRDSLKDTRIKTTSTRKPAQKSTPSHRAGLSKHNRIKTSSKRNPAQKNTHSHRGSLSKHNRIKTTTERKPAQKSPFEHPWNPPDDDHGEKLIPTFPSPFDSSEREKYRRRWQIKPNERILTYPSPFGKSERYETQRKIANRTTQKTHHP</sequence>
<organism evidence="3 4">
    <name type="scientific">Diaphorina citri</name>
    <name type="common">Asian citrus psyllid</name>
    <dbReference type="NCBI Taxonomy" id="121845"/>
    <lineage>
        <taxon>Eukaryota</taxon>
        <taxon>Metazoa</taxon>
        <taxon>Ecdysozoa</taxon>
        <taxon>Arthropoda</taxon>
        <taxon>Hexapoda</taxon>
        <taxon>Insecta</taxon>
        <taxon>Pterygota</taxon>
        <taxon>Neoptera</taxon>
        <taxon>Paraneoptera</taxon>
        <taxon>Hemiptera</taxon>
        <taxon>Sternorrhyncha</taxon>
        <taxon>Psylloidea</taxon>
        <taxon>Psyllidae</taxon>
        <taxon>Diaphorininae</taxon>
        <taxon>Diaphorina</taxon>
    </lineage>
</organism>
<feature type="compositionally biased region" description="Polar residues" evidence="1">
    <location>
        <begin position="242"/>
        <end position="263"/>
    </location>
</feature>
<feature type="compositionally biased region" description="Basic residues" evidence="1">
    <location>
        <begin position="334"/>
        <end position="347"/>
    </location>
</feature>
<dbReference type="RefSeq" id="XP_026680259.1">
    <property type="nucleotide sequence ID" value="XM_026824458.1"/>
</dbReference>
<name>A0A3Q0IVI0_DIACI</name>
<evidence type="ECO:0000256" key="1">
    <source>
        <dbReference type="SAM" id="MobiDB-lite"/>
    </source>
</evidence>
<feature type="transmembrane region" description="Helical" evidence="2">
    <location>
        <begin position="29"/>
        <end position="49"/>
    </location>
</feature>
<evidence type="ECO:0000313" key="3">
    <source>
        <dbReference type="Proteomes" id="UP000079169"/>
    </source>
</evidence>
<evidence type="ECO:0000256" key="2">
    <source>
        <dbReference type="SAM" id="Phobius"/>
    </source>
</evidence>
<gene>
    <name evidence="4" type="primary">LOC108252545</name>
</gene>
<proteinExistence type="predicted"/>
<keyword evidence="2" id="KW-1133">Transmembrane helix</keyword>
<feature type="compositionally biased region" description="Basic residues" evidence="1">
    <location>
        <begin position="314"/>
        <end position="325"/>
    </location>
</feature>
<feature type="region of interest" description="Disordered" evidence="1">
    <location>
        <begin position="279"/>
        <end position="393"/>
    </location>
</feature>
<keyword evidence="2" id="KW-0472">Membrane</keyword>
<reference evidence="4" key="1">
    <citation type="submission" date="2025-08" db="UniProtKB">
        <authorList>
            <consortium name="RefSeq"/>
        </authorList>
    </citation>
    <scope>IDENTIFICATION</scope>
</reference>
<feature type="region of interest" description="Disordered" evidence="1">
    <location>
        <begin position="405"/>
        <end position="434"/>
    </location>
</feature>
<dbReference type="AlphaFoldDB" id="A0A3Q0IVI0"/>
<keyword evidence="2" id="KW-0812">Transmembrane</keyword>
<feature type="region of interest" description="Disordered" evidence="1">
    <location>
        <begin position="94"/>
        <end position="116"/>
    </location>
</feature>
<feature type="compositionally biased region" description="Polar residues" evidence="1">
    <location>
        <begin position="296"/>
        <end position="310"/>
    </location>
</feature>
<protein>
    <submittedName>
        <fullName evidence="4">Uncharacterized protein LOC108252545 isoform X1</fullName>
    </submittedName>
</protein>
<feature type="region of interest" description="Disordered" evidence="1">
    <location>
        <begin position="210"/>
        <end position="263"/>
    </location>
</feature>
<dbReference type="Proteomes" id="UP000079169">
    <property type="component" value="Unplaced"/>
</dbReference>
<keyword evidence="3" id="KW-1185">Reference proteome</keyword>
<feature type="compositionally biased region" description="Basic and acidic residues" evidence="1">
    <location>
        <begin position="104"/>
        <end position="116"/>
    </location>
</feature>
<accession>A0A3Q0IVI0</accession>
<dbReference type="PaxDb" id="121845-A0A3Q0IVI0"/>
<evidence type="ECO:0000313" key="4">
    <source>
        <dbReference type="RefSeq" id="XP_026680259.1"/>
    </source>
</evidence>